<reference evidence="2 3" key="1">
    <citation type="submission" date="2018-07" db="EMBL/GenBank/DDBJ databases">
        <title>Anaerosacharophilus polymeroproducens gen. nov. sp. nov., an anaerobic bacterium isolated from salt field.</title>
        <authorList>
            <person name="Kim W."/>
            <person name="Yang S.-H."/>
            <person name="Oh J."/>
            <person name="Lee J.-H."/>
            <person name="Kwon K.K."/>
        </authorList>
    </citation>
    <scope>NUCLEOTIDE SEQUENCE [LARGE SCALE GENOMIC DNA]</scope>
    <source>
        <strain evidence="2 3">MCWD5</strain>
    </source>
</reference>
<dbReference type="InterPro" id="IPR024300">
    <property type="entry name" value="SipL_SPOCS_dom"/>
</dbReference>
<dbReference type="Pfam" id="PF12673">
    <property type="entry name" value="SipL"/>
    <property type="match status" value="3"/>
</dbReference>
<evidence type="ECO:0000313" key="2">
    <source>
        <dbReference type="EMBL" id="RDU23453.1"/>
    </source>
</evidence>
<feature type="domain" description="SipL SPOCS" evidence="1">
    <location>
        <begin position="184"/>
        <end position="257"/>
    </location>
</feature>
<protein>
    <submittedName>
        <fullName evidence="2">DUF3794 domain-containing protein</fullName>
    </submittedName>
</protein>
<evidence type="ECO:0000313" key="3">
    <source>
        <dbReference type="Proteomes" id="UP000255036"/>
    </source>
</evidence>
<sequence length="521" mass="59461">MIKKNIHMNRIKGNIVTQITVDDDYNVQDNKPDVIHIIQSKGEIKLEETQVWDNHVSIKGKLLFDVLFSVNEESQNVNSLRGEIPFEETINVDGAEQGDYVTVRNQLDDLSISMINSRKLSVNAIVSLQAIIEELYDEEVAVDLGDLDEVEVKKERLECLQMVVSQKDTYRIKEDIVLPSNKPNIQEILWKNIQLRGLEVRLGEGQLFIKGEVLTFVLYRAEEEDSPLQWLETAVPFHGEIECMGCTEEMVPMIQTWILSQELEAKPDYDGEERVLQLEIVLEMIIKVYQEEGFDMIADLYALDREIIPIRTDSTFESLLIKNQSKCRTAERMKMEESEAKILQICHSTGTVKIDEINQVEDGISVEGIVQVEILYVSNDDQSPFNSHSGTVFFQHTIEAPNINKDCIHRLTADLEQLTTTMIDSDQIEVKATINLNTVVMQKNTIPIISQVEEEPLDFEKLQELPSITAYIPRDSDDLWNLAKQNYTTIAQVRETNNLKGNDIPKGIPILIIKTVNQMPG</sequence>
<dbReference type="AlphaFoldDB" id="A0A371AV47"/>
<feature type="domain" description="SipL SPOCS" evidence="1">
    <location>
        <begin position="33"/>
        <end position="115"/>
    </location>
</feature>
<comment type="caution">
    <text evidence="2">The sequence shown here is derived from an EMBL/GenBank/DDBJ whole genome shotgun (WGS) entry which is preliminary data.</text>
</comment>
<keyword evidence="3" id="KW-1185">Reference proteome</keyword>
<gene>
    <name evidence="2" type="ORF">DWV06_09620</name>
</gene>
<feature type="domain" description="SipL SPOCS" evidence="1">
    <location>
        <begin position="341"/>
        <end position="423"/>
    </location>
</feature>
<evidence type="ECO:0000259" key="1">
    <source>
        <dbReference type="Pfam" id="PF12673"/>
    </source>
</evidence>
<accession>A0A371AV47</accession>
<organism evidence="2 3">
    <name type="scientific">Anaerosacchariphilus polymeriproducens</name>
    <dbReference type="NCBI Taxonomy" id="1812858"/>
    <lineage>
        <taxon>Bacteria</taxon>
        <taxon>Bacillati</taxon>
        <taxon>Bacillota</taxon>
        <taxon>Clostridia</taxon>
        <taxon>Lachnospirales</taxon>
        <taxon>Lachnospiraceae</taxon>
        <taxon>Anaerosacchariphilus</taxon>
    </lineage>
</organism>
<dbReference type="RefSeq" id="WP_115481970.1">
    <property type="nucleotide sequence ID" value="NZ_QRCT01000026.1"/>
</dbReference>
<dbReference type="EMBL" id="QRCT01000026">
    <property type="protein sequence ID" value="RDU23453.1"/>
    <property type="molecule type" value="Genomic_DNA"/>
</dbReference>
<dbReference type="OrthoDB" id="9779340at2"/>
<dbReference type="Proteomes" id="UP000255036">
    <property type="component" value="Unassembled WGS sequence"/>
</dbReference>
<proteinExistence type="predicted"/>
<name>A0A371AV47_9FIRM</name>